<dbReference type="Gene3D" id="3.40.50.10860">
    <property type="entry name" value="Leucine Dehydrogenase, chain A, domain 1"/>
    <property type="match status" value="1"/>
</dbReference>
<dbReference type="GO" id="GO:0035999">
    <property type="term" value="P:tetrahydrofolate interconversion"/>
    <property type="evidence" value="ECO:0007669"/>
    <property type="project" value="TreeGrafter"/>
</dbReference>
<dbReference type="OrthoDB" id="1845775at2759"/>
<evidence type="ECO:0000256" key="3">
    <source>
        <dbReference type="ARBA" id="ARBA00012776"/>
    </source>
</evidence>
<dbReference type="SUPFAM" id="SSF53223">
    <property type="entry name" value="Aminoacid dehydrogenase-like, N-terminal domain"/>
    <property type="match status" value="1"/>
</dbReference>
<dbReference type="PANTHER" id="PTHR48099">
    <property type="entry name" value="C-1-TETRAHYDROFOLATE SYNTHASE, CYTOPLASMIC-RELATED"/>
    <property type="match status" value="1"/>
</dbReference>
<keyword evidence="6" id="KW-0521">NADP</keyword>
<dbReference type="GO" id="GO:0004477">
    <property type="term" value="F:methenyltetrahydrofolate cyclohydrolase activity"/>
    <property type="evidence" value="ECO:0007669"/>
    <property type="project" value="UniProtKB-EC"/>
</dbReference>
<evidence type="ECO:0000313" key="11">
    <source>
        <dbReference type="Proteomes" id="UP000504618"/>
    </source>
</evidence>
<comment type="catalytic activity">
    <reaction evidence="9">
        <text>(6R)-5,10-methenyltetrahydrofolate + H2O = (6R)-10-formyltetrahydrofolate + H(+)</text>
        <dbReference type="Rhea" id="RHEA:23700"/>
        <dbReference type="ChEBI" id="CHEBI:15377"/>
        <dbReference type="ChEBI" id="CHEBI:15378"/>
        <dbReference type="ChEBI" id="CHEBI:57455"/>
        <dbReference type="ChEBI" id="CHEBI:195366"/>
        <dbReference type="EC" id="3.5.4.9"/>
    </reaction>
</comment>
<evidence type="ECO:0000313" key="12">
    <source>
        <dbReference type="RefSeq" id="XP_024893903.1"/>
    </source>
</evidence>
<name>A0A6J1RHT3_9HYME</name>
<dbReference type="Pfam" id="PF00763">
    <property type="entry name" value="THF_DHG_CYH"/>
    <property type="match status" value="1"/>
</dbReference>
<evidence type="ECO:0000256" key="5">
    <source>
        <dbReference type="ARBA" id="ARBA00022801"/>
    </source>
</evidence>
<keyword evidence="5" id="KW-0378">Hydrolase</keyword>
<keyword evidence="11" id="KW-1185">Reference proteome</keyword>
<evidence type="ECO:0000256" key="7">
    <source>
        <dbReference type="ARBA" id="ARBA00023002"/>
    </source>
</evidence>
<keyword evidence="7" id="KW-0560">Oxidoreductase</keyword>
<dbReference type="AlphaFoldDB" id="A0A6J1RHT3"/>
<evidence type="ECO:0000256" key="9">
    <source>
        <dbReference type="ARBA" id="ARBA00036357"/>
    </source>
</evidence>
<dbReference type="PRINTS" id="PR00085">
    <property type="entry name" value="THFDHDRGNASE"/>
</dbReference>
<dbReference type="InterPro" id="IPR046346">
    <property type="entry name" value="Aminoacid_DH-like_N_sf"/>
</dbReference>
<dbReference type="InterPro" id="IPR000672">
    <property type="entry name" value="THF_DH/CycHdrlase"/>
</dbReference>
<dbReference type="PANTHER" id="PTHR48099:SF5">
    <property type="entry name" value="C-1-TETRAHYDROFOLATE SYNTHASE, CYTOPLASMIC"/>
    <property type="match status" value="1"/>
</dbReference>
<feature type="domain" description="Tetrahydrofolate dehydrogenase/cyclohydrolase catalytic" evidence="10">
    <location>
        <begin position="86"/>
        <end position="204"/>
    </location>
</feature>
<dbReference type="GO" id="GO:0005829">
    <property type="term" value="C:cytosol"/>
    <property type="evidence" value="ECO:0007669"/>
    <property type="project" value="TreeGrafter"/>
</dbReference>
<comment type="subunit">
    <text evidence="2">Homodimer.</text>
</comment>
<evidence type="ECO:0000256" key="4">
    <source>
        <dbReference type="ARBA" id="ARBA00022563"/>
    </source>
</evidence>
<dbReference type="Proteomes" id="UP000504618">
    <property type="component" value="Unplaced"/>
</dbReference>
<dbReference type="EC" id="3.5.4.9" evidence="3"/>
<proteinExistence type="predicted"/>
<evidence type="ECO:0000256" key="1">
    <source>
        <dbReference type="ARBA" id="ARBA00004777"/>
    </source>
</evidence>
<evidence type="ECO:0000256" key="8">
    <source>
        <dbReference type="ARBA" id="ARBA00023268"/>
    </source>
</evidence>
<dbReference type="InterPro" id="IPR020630">
    <property type="entry name" value="THF_DH/CycHdrlase_cat_dom"/>
</dbReference>
<evidence type="ECO:0000256" key="2">
    <source>
        <dbReference type="ARBA" id="ARBA00011738"/>
    </source>
</evidence>
<comment type="pathway">
    <text evidence="1">One-carbon metabolism; tetrahydrofolate interconversion.</text>
</comment>
<evidence type="ECO:0000259" key="10">
    <source>
        <dbReference type="Pfam" id="PF00763"/>
    </source>
</evidence>
<reference evidence="12" key="1">
    <citation type="submission" date="2025-08" db="UniProtKB">
        <authorList>
            <consortium name="RefSeq"/>
        </authorList>
    </citation>
    <scope>IDENTIFICATION</scope>
    <source>
        <tissue evidence="12">Whole body</tissue>
    </source>
</reference>
<dbReference type="RefSeq" id="XP_024893903.1">
    <property type="nucleotide sequence ID" value="XM_025038135.1"/>
</dbReference>
<protein>
    <recommendedName>
        <fullName evidence="3">methenyltetrahydrofolate cyclohydrolase</fullName>
        <ecNumber evidence="3">3.5.4.9</ecNumber>
    </recommendedName>
</protein>
<evidence type="ECO:0000256" key="6">
    <source>
        <dbReference type="ARBA" id="ARBA00022857"/>
    </source>
</evidence>
<sequence length="205" mass="22990">MPALSNIKLIVQQVRVYRNMHNWQTHLIFPNITFCTPAKLHLSKRKLSKTNSCHRVVASNCLMIRISGVFKFLNRAMSTDVRGVILSGVELAREIRQGLIRDVSTLKEKLPDFTPGLAIVQVGAREDSNVYIKMKTNAAREIGIDVQRCQLPNTTTEIELINKVSKLNNDPNVHGIIVQMPLDSVNKINSHLITDLVSPDKDVDG</sequence>
<accession>A0A6J1RHT3</accession>
<keyword evidence="4" id="KW-0554">One-carbon metabolism</keyword>
<gene>
    <name evidence="12" type="primary">LOC112468787</name>
</gene>
<organism evidence="11 12">
    <name type="scientific">Temnothorax curvispinosus</name>
    <dbReference type="NCBI Taxonomy" id="300111"/>
    <lineage>
        <taxon>Eukaryota</taxon>
        <taxon>Metazoa</taxon>
        <taxon>Ecdysozoa</taxon>
        <taxon>Arthropoda</taxon>
        <taxon>Hexapoda</taxon>
        <taxon>Insecta</taxon>
        <taxon>Pterygota</taxon>
        <taxon>Neoptera</taxon>
        <taxon>Endopterygota</taxon>
        <taxon>Hymenoptera</taxon>
        <taxon>Apocrita</taxon>
        <taxon>Aculeata</taxon>
        <taxon>Formicoidea</taxon>
        <taxon>Formicidae</taxon>
        <taxon>Myrmicinae</taxon>
        <taxon>Temnothorax</taxon>
    </lineage>
</organism>
<keyword evidence="8" id="KW-0511">Multifunctional enzyme</keyword>
<dbReference type="InterPro" id="IPR020867">
    <property type="entry name" value="THF_DH/CycHdrlase_CS"/>
</dbReference>
<dbReference type="PROSITE" id="PS00766">
    <property type="entry name" value="THF_DHG_CYH_1"/>
    <property type="match status" value="1"/>
</dbReference>
<dbReference type="GO" id="GO:0004488">
    <property type="term" value="F:methylenetetrahydrofolate dehydrogenase (NADP+) activity"/>
    <property type="evidence" value="ECO:0007669"/>
    <property type="project" value="InterPro"/>
</dbReference>
<dbReference type="GeneID" id="112468787"/>
<dbReference type="FunFam" id="3.40.50.10860:FF:000005">
    <property type="entry name" value="C-1-tetrahydrofolate synthase, cytoplasmic, putative"/>
    <property type="match status" value="1"/>
</dbReference>